<dbReference type="Gene3D" id="3.60.21.70">
    <property type="entry name" value="PhoD-like phosphatase"/>
    <property type="match status" value="1"/>
</dbReference>
<dbReference type="PROSITE" id="PS51257">
    <property type="entry name" value="PROKAR_LIPOPROTEIN"/>
    <property type="match status" value="1"/>
</dbReference>
<proteinExistence type="predicted"/>
<protein>
    <submittedName>
        <fullName evidence="2">Alkaline phosphatase family protein</fullName>
    </submittedName>
</protein>
<reference evidence="2 3" key="1">
    <citation type="submission" date="2019-08" db="EMBL/GenBank/DDBJ databases">
        <title>Genomes of Subsaximicrobium wynnwilliamsii strains.</title>
        <authorList>
            <person name="Bowman J.P."/>
        </authorList>
    </citation>
    <scope>NUCLEOTIDE SEQUENCE [LARGE SCALE GENOMIC DNA]</scope>
    <source>
        <strain evidence="2 3">2-80-2</strain>
    </source>
</reference>
<comment type="caution">
    <text evidence="2">The sequence shown here is derived from an EMBL/GenBank/DDBJ whole genome shotgun (WGS) entry which is preliminary data.</text>
</comment>
<dbReference type="RefSeq" id="WP_147085287.1">
    <property type="nucleotide sequence ID" value="NZ_VORM01000002.1"/>
</dbReference>
<dbReference type="InterPro" id="IPR038607">
    <property type="entry name" value="PhoD-like_sf"/>
</dbReference>
<dbReference type="CDD" id="cd07389">
    <property type="entry name" value="MPP_PhoD"/>
    <property type="match status" value="1"/>
</dbReference>
<dbReference type="EMBL" id="VORO01000003">
    <property type="protein sequence ID" value="TXD90541.1"/>
    <property type="molecule type" value="Genomic_DNA"/>
</dbReference>
<dbReference type="Proteomes" id="UP000321578">
    <property type="component" value="Unassembled WGS sequence"/>
</dbReference>
<evidence type="ECO:0000313" key="3">
    <source>
        <dbReference type="Proteomes" id="UP000321578"/>
    </source>
</evidence>
<dbReference type="InterPro" id="IPR018946">
    <property type="entry name" value="PhoD-like_MPP"/>
</dbReference>
<dbReference type="OrthoDB" id="9763616at2"/>
<dbReference type="PANTHER" id="PTHR33987">
    <property type="entry name" value="CALCINEURIN-LIKE METALLO-PHOSPHOESTERASE SUPERFAMILY PROTEIN"/>
    <property type="match status" value="1"/>
</dbReference>
<evidence type="ECO:0000259" key="1">
    <source>
        <dbReference type="Pfam" id="PF09423"/>
    </source>
</evidence>
<dbReference type="SUPFAM" id="SSF56300">
    <property type="entry name" value="Metallo-dependent phosphatases"/>
    <property type="match status" value="1"/>
</dbReference>
<keyword evidence="3" id="KW-1185">Reference proteome</keyword>
<dbReference type="PANTHER" id="PTHR33987:SF1">
    <property type="entry name" value="CALCINEURIN-LIKE METALLO-PHOSPHOESTERASE SUPERFAMILY PROTEIN"/>
    <property type="match status" value="1"/>
</dbReference>
<evidence type="ECO:0000313" key="2">
    <source>
        <dbReference type="EMBL" id="TXD90541.1"/>
    </source>
</evidence>
<dbReference type="InterPro" id="IPR029052">
    <property type="entry name" value="Metallo-depent_PP-like"/>
</dbReference>
<dbReference type="Pfam" id="PF09423">
    <property type="entry name" value="PhoD"/>
    <property type="match status" value="1"/>
</dbReference>
<organism evidence="2 3">
    <name type="scientific">Subsaximicrobium wynnwilliamsii</name>
    <dbReference type="NCBI Taxonomy" id="291179"/>
    <lineage>
        <taxon>Bacteria</taxon>
        <taxon>Pseudomonadati</taxon>
        <taxon>Bacteroidota</taxon>
        <taxon>Flavobacteriia</taxon>
        <taxon>Flavobacteriales</taxon>
        <taxon>Flavobacteriaceae</taxon>
        <taxon>Subsaximicrobium</taxon>
    </lineage>
</organism>
<feature type="domain" description="PhoD-like phosphatase metallophosphatase" evidence="1">
    <location>
        <begin position="78"/>
        <end position="266"/>
    </location>
</feature>
<accession>A0A5C6ZMK7</accession>
<dbReference type="AlphaFoldDB" id="A0A5C6ZMK7"/>
<gene>
    <name evidence="2" type="ORF">ESY86_04015</name>
</gene>
<sequence>MIRYCSIFLLFLSIYACKTRDNISKSESEDLVIAFGSCNKQYEPNLLWDDVLSNKPKVWVWGGDVVYSDTEDMAVLEKSYTMQHSQEAYQLAESEMRILGTWDDHDYGKNDAGAGYPKKNESQQLFLDFLNVPKTDARRDREGVYHSELITTPKGSVKLIILDTRFFRTALTDANVKGKRYVPNTYGEGTVLGEQQWQWLQKELENSLADFNVIVSSIQFLSSEHGFETWGNFPHEVDKMLKTIVASKAKNVLLTSGDRHISEFSKRTVKGLSYPIIDFTSSGLTHAYSSFDGEPNRFRSGKVVSEISFGVLKFNFSSKTVTMQMRGDGNTLQQELIQRY</sequence>
<name>A0A5C6ZMK7_9FLAO</name>